<dbReference type="InterPro" id="IPR014337">
    <property type="entry name" value="Ectoine_EhuB"/>
</dbReference>
<dbReference type="Gene3D" id="3.40.190.10">
    <property type="entry name" value="Periplasmic binding protein-like II"/>
    <property type="match status" value="2"/>
</dbReference>
<dbReference type="SMART" id="SM00062">
    <property type="entry name" value="PBPb"/>
    <property type="match status" value="1"/>
</dbReference>
<feature type="domain" description="Solute-binding protein family 3/N-terminal" evidence="2">
    <location>
        <begin position="51"/>
        <end position="278"/>
    </location>
</feature>
<accession>A0ABX0KCX2</accession>
<dbReference type="InterPro" id="IPR001638">
    <property type="entry name" value="Solute-binding_3/MltF_N"/>
</dbReference>
<protein>
    <submittedName>
        <fullName evidence="3">Ectoine/hydroxyectoine ABC transporter substrate-binding protein EhuB</fullName>
    </submittedName>
</protein>
<dbReference type="EMBL" id="WOSW01000047">
    <property type="protein sequence ID" value="NHO33991.1"/>
    <property type="molecule type" value="Genomic_DNA"/>
</dbReference>
<proteinExistence type="predicted"/>
<evidence type="ECO:0000313" key="4">
    <source>
        <dbReference type="Proteomes" id="UP000615326"/>
    </source>
</evidence>
<organism evidence="3 4">
    <name type="scientific">Acetobacter fallax</name>
    <dbReference type="NCBI Taxonomy" id="1737473"/>
    <lineage>
        <taxon>Bacteria</taxon>
        <taxon>Pseudomonadati</taxon>
        <taxon>Pseudomonadota</taxon>
        <taxon>Alphaproteobacteria</taxon>
        <taxon>Acetobacterales</taxon>
        <taxon>Acetobacteraceae</taxon>
        <taxon>Acetobacter</taxon>
    </lineage>
</organism>
<dbReference type="Proteomes" id="UP000615326">
    <property type="component" value="Unassembled WGS sequence"/>
</dbReference>
<dbReference type="NCBIfam" id="TIGR02995">
    <property type="entry name" value="ectoine_ehuB"/>
    <property type="match status" value="1"/>
</dbReference>
<sequence length="296" mass="31657">MRGGMRLLSTKILTCAVIIGVFFSFTRQSARSQTAAVSDSPQLEALRKRGYVRLGLSNEPPWTVIDAEGRTGGAGPDLTRAVFQRMGVRELAGVLSTFGALIPGLLARRSDAISSGLFIRPGRCQAVAFSEPDLCDREALLMKMGDHPTLRTYRDVAADASVRIGVPAGGTEQREAQAAGVPADRLLPVPDGPSGMIMLRAGRIQVYSLPASSAQHLADLWQGQKFSLVLVGGTPVMCAGTAFRPDATALRNAYDRVLATLKSDGTYDRILRAHGFDPGLARGHTRRELCGEEAPL</sequence>
<dbReference type="Pfam" id="PF00497">
    <property type="entry name" value="SBP_bac_3"/>
    <property type="match status" value="1"/>
</dbReference>
<evidence type="ECO:0000256" key="1">
    <source>
        <dbReference type="ARBA" id="ARBA00022729"/>
    </source>
</evidence>
<gene>
    <name evidence="3" type="primary">ehuB</name>
    <name evidence="3" type="ORF">GOB84_15865</name>
</gene>
<keyword evidence="1" id="KW-0732">Signal</keyword>
<evidence type="ECO:0000259" key="2">
    <source>
        <dbReference type="SMART" id="SM00062"/>
    </source>
</evidence>
<comment type="caution">
    <text evidence="3">The sequence shown here is derived from an EMBL/GenBank/DDBJ whole genome shotgun (WGS) entry which is preliminary data.</text>
</comment>
<dbReference type="SUPFAM" id="SSF53850">
    <property type="entry name" value="Periplasmic binding protein-like II"/>
    <property type="match status" value="1"/>
</dbReference>
<evidence type="ECO:0000313" key="3">
    <source>
        <dbReference type="EMBL" id="NHO33991.1"/>
    </source>
</evidence>
<dbReference type="PANTHER" id="PTHR35936">
    <property type="entry name" value="MEMBRANE-BOUND LYTIC MUREIN TRANSGLYCOSYLASE F"/>
    <property type="match status" value="1"/>
</dbReference>
<name>A0ABX0KCX2_9PROT</name>
<keyword evidence="4" id="KW-1185">Reference proteome</keyword>
<reference evidence="3 4" key="1">
    <citation type="journal article" date="2020" name="Int. J. Syst. Evol. Microbiol.">
        <title>Novel acetic acid bacteria from cider fermentations: Acetobacter conturbans sp. nov. and Acetobacter fallax sp. nov.</title>
        <authorList>
            <person name="Sombolestani A.S."/>
            <person name="Cleenwerck I."/>
            <person name="Cnockaert M."/>
            <person name="Borremans W."/>
            <person name="Wieme A.D."/>
            <person name="De Vuyst L."/>
            <person name="Vandamme P."/>
        </authorList>
    </citation>
    <scope>NUCLEOTIDE SEQUENCE [LARGE SCALE GENOMIC DNA]</scope>
    <source>
        <strain evidence="3 4">LMG 1637</strain>
    </source>
</reference>
<dbReference type="PANTHER" id="PTHR35936:SF17">
    <property type="entry name" value="ARGININE-BINDING EXTRACELLULAR PROTEIN ARTP"/>
    <property type="match status" value="1"/>
</dbReference>